<dbReference type="Gene3D" id="3.40.50.2000">
    <property type="entry name" value="Glycogen Phosphorylase B"/>
    <property type="match status" value="1"/>
</dbReference>
<evidence type="ECO:0000313" key="8">
    <source>
        <dbReference type="Proteomes" id="UP000288943"/>
    </source>
</evidence>
<evidence type="ECO:0000256" key="2">
    <source>
        <dbReference type="ARBA" id="ARBA00022676"/>
    </source>
</evidence>
<reference evidence="6 9" key="2">
    <citation type="submission" date="2022-05" db="EMBL/GenBank/DDBJ databases">
        <title>Genome Sequencing of Bee-Associated Microbes.</title>
        <authorList>
            <person name="Dunlap C."/>
        </authorList>
    </citation>
    <scope>NUCLEOTIDE SEQUENCE [LARGE SCALE GENOMIC DNA]</scope>
    <source>
        <strain evidence="6 9">NRRL B-23120</strain>
    </source>
</reference>
<dbReference type="GO" id="GO:0016758">
    <property type="term" value="F:hexosyltransferase activity"/>
    <property type="evidence" value="ECO:0007669"/>
    <property type="project" value="InterPro"/>
</dbReference>
<evidence type="ECO:0000313" key="6">
    <source>
        <dbReference type="EMBL" id="MCY9598804.1"/>
    </source>
</evidence>
<dbReference type="OrthoDB" id="9815663at2"/>
<dbReference type="KEGG" id="pchi:PC41400_04660"/>
<dbReference type="GeneID" id="95374103"/>
<dbReference type="Pfam" id="PF00534">
    <property type="entry name" value="Glycos_transf_1"/>
    <property type="match status" value="1"/>
</dbReference>
<dbReference type="PANTHER" id="PTHR43025">
    <property type="entry name" value="MONOGALACTOSYLDIACYLGLYCEROL SYNTHASE"/>
    <property type="match status" value="1"/>
</dbReference>
<dbReference type="EMBL" id="JAMDMJ010000035">
    <property type="protein sequence ID" value="MCY9598804.1"/>
    <property type="molecule type" value="Genomic_DNA"/>
</dbReference>
<dbReference type="AlphaFoldDB" id="A0A410WRN3"/>
<accession>A0A410WRN3</accession>
<dbReference type="Pfam" id="PF06925">
    <property type="entry name" value="MGDG_synth"/>
    <property type="match status" value="1"/>
</dbReference>
<comment type="similarity">
    <text evidence="1">Belongs to the glycosyltransferase 28 family.</text>
</comment>
<dbReference type="SUPFAM" id="SSF53756">
    <property type="entry name" value="UDP-Glycosyltransferase/glycogen phosphorylase"/>
    <property type="match status" value="1"/>
</dbReference>
<dbReference type="GO" id="GO:0016020">
    <property type="term" value="C:membrane"/>
    <property type="evidence" value="ECO:0007669"/>
    <property type="project" value="GOC"/>
</dbReference>
<evidence type="ECO:0000256" key="3">
    <source>
        <dbReference type="ARBA" id="ARBA00022679"/>
    </source>
</evidence>
<dbReference type="RefSeq" id="WP_042234166.1">
    <property type="nucleotide sequence ID" value="NZ_BQWH01000024.1"/>
</dbReference>
<dbReference type="EMBL" id="CP026520">
    <property type="protein sequence ID" value="QAV17013.1"/>
    <property type="molecule type" value="Genomic_DNA"/>
</dbReference>
<dbReference type="Proteomes" id="UP001527202">
    <property type="component" value="Unassembled WGS sequence"/>
</dbReference>
<evidence type="ECO:0000259" key="4">
    <source>
        <dbReference type="Pfam" id="PF00534"/>
    </source>
</evidence>
<keyword evidence="2 6" id="KW-0328">Glycosyltransferase</keyword>
<evidence type="ECO:0000313" key="9">
    <source>
        <dbReference type="Proteomes" id="UP001527202"/>
    </source>
</evidence>
<gene>
    <name evidence="6" type="ORF">M5X16_23900</name>
    <name evidence="7" type="ORF">PC41400_04660</name>
</gene>
<dbReference type="Proteomes" id="UP000288943">
    <property type="component" value="Chromosome"/>
</dbReference>
<keyword evidence="3 7" id="KW-0808">Transferase</keyword>
<feature type="domain" description="Glycosyl transferase family 1" evidence="4">
    <location>
        <begin position="228"/>
        <end position="355"/>
    </location>
</feature>
<dbReference type="GO" id="GO:0009247">
    <property type="term" value="P:glycolipid biosynthetic process"/>
    <property type="evidence" value="ECO:0007669"/>
    <property type="project" value="InterPro"/>
</dbReference>
<protein>
    <submittedName>
        <fullName evidence="7">1,2-diacylglycerol 3-glucosyltransferase</fullName>
    </submittedName>
    <submittedName>
        <fullName evidence="6">Glycosyltransferase</fullName>
        <ecNumber evidence="6">2.4.-.-</ecNumber>
    </submittedName>
</protein>
<sequence>MKKNGHKVLILSGSYGDGHKQAAEAIRREIAQRYPGAETVLLDFMEWTHPFMNSIGRYMFLKGLQTFPSAYGYVYNKTREANLFSYILKQFNRFGLGRMMKLLREVEPTVVVSTFPPAAGAMSAVRAYGLYDVPTATVITDHTDHSYWVYPETDKYLVGSDTVRDGLIQAGVPAGRIEVTGIPIRPEFQGTYESAQTRRLLGLDPELPTILFMGGGCGMMGGELASKLEAFEALPVRTQLVVVCGNNEKLRAQITELASHSRHRILATGYVNNVHEWMAAADLLVTKPGGLTISEAMAMKLPIVIYKSLPGQEEDNARFLLQAGIAVKAKNMNDLIGQLGILLRSPSLLYTMRENLGRTRRSNASAEAVRIVLETRSERRYAAALQEIW</sequence>
<dbReference type="InterPro" id="IPR001296">
    <property type="entry name" value="Glyco_trans_1"/>
</dbReference>
<dbReference type="EC" id="2.4.-.-" evidence="6"/>
<evidence type="ECO:0000259" key="5">
    <source>
        <dbReference type="Pfam" id="PF06925"/>
    </source>
</evidence>
<reference evidence="7 8" key="1">
    <citation type="submission" date="2018-01" db="EMBL/GenBank/DDBJ databases">
        <title>The whole genome sequencing and assembly of Paenibacillus chitinolyticus KCCM 41400 strain.</title>
        <authorList>
            <person name="Kim J.-Y."/>
            <person name="Park M.-K."/>
            <person name="Lee Y.-J."/>
            <person name="Yi H."/>
            <person name="Bahn Y.-S."/>
            <person name="Kim J.F."/>
            <person name="Lee D.-W."/>
        </authorList>
    </citation>
    <scope>NUCLEOTIDE SEQUENCE [LARGE SCALE GENOMIC DNA]</scope>
    <source>
        <strain evidence="7 8">KCCM 41400</strain>
    </source>
</reference>
<dbReference type="InterPro" id="IPR009695">
    <property type="entry name" value="Diacylglyc_glucosyltr_N"/>
</dbReference>
<evidence type="ECO:0000256" key="1">
    <source>
        <dbReference type="ARBA" id="ARBA00006962"/>
    </source>
</evidence>
<proteinExistence type="inferred from homology"/>
<organism evidence="7 8">
    <name type="scientific">Paenibacillus chitinolyticus</name>
    <dbReference type="NCBI Taxonomy" id="79263"/>
    <lineage>
        <taxon>Bacteria</taxon>
        <taxon>Bacillati</taxon>
        <taxon>Bacillota</taxon>
        <taxon>Bacilli</taxon>
        <taxon>Bacillales</taxon>
        <taxon>Paenibacillaceae</taxon>
        <taxon>Paenibacillus</taxon>
    </lineage>
</organism>
<keyword evidence="9" id="KW-1185">Reference proteome</keyword>
<dbReference type="InterPro" id="IPR050519">
    <property type="entry name" value="Glycosyltransf_28_UgtP"/>
</dbReference>
<dbReference type="PANTHER" id="PTHR43025:SF3">
    <property type="entry name" value="MONOGALACTOSYLDIACYLGLYCEROL SYNTHASE 1, CHLOROPLASTIC"/>
    <property type="match status" value="1"/>
</dbReference>
<name>A0A410WRN3_9BACL</name>
<evidence type="ECO:0000313" key="7">
    <source>
        <dbReference type="EMBL" id="QAV17013.1"/>
    </source>
</evidence>
<feature type="domain" description="Diacylglycerol glucosyltransferase N-terminal" evidence="5">
    <location>
        <begin position="19"/>
        <end position="184"/>
    </location>
</feature>